<dbReference type="AlphaFoldDB" id="E9EAR4"/>
<dbReference type="KEGG" id="maw:19251273"/>
<gene>
    <name evidence="2" type="ORF">MAC_06962</name>
</gene>
<reference evidence="2 3" key="1">
    <citation type="journal article" date="2011" name="PLoS Genet.">
        <title>Genome sequencing and comparative transcriptomics of the model entomopathogenic fungi Metarhizium anisopliae and M. acridum.</title>
        <authorList>
            <person name="Gao Q."/>
            <person name="Jin K."/>
            <person name="Ying S.H."/>
            <person name="Zhang Y."/>
            <person name="Xiao G."/>
            <person name="Shang Y."/>
            <person name="Duan Z."/>
            <person name="Hu X."/>
            <person name="Xie X.Q."/>
            <person name="Zhou G."/>
            <person name="Peng G."/>
            <person name="Luo Z."/>
            <person name="Huang W."/>
            <person name="Wang B."/>
            <person name="Fang W."/>
            <person name="Wang S."/>
            <person name="Zhong Y."/>
            <person name="Ma L.J."/>
            <person name="St Leger R.J."/>
            <person name="Zhao G.P."/>
            <person name="Pei Y."/>
            <person name="Feng M.G."/>
            <person name="Xia Y."/>
            <person name="Wang C."/>
        </authorList>
    </citation>
    <scope>NUCLEOTIDE SEQUENCE [LARGE SCALE GENOMIC DNA]</scope>
    <source>
        <strain evidence="2 3">CQMa 102</strain>
    </source>
</reference>
<feature type="chain" id="PRO_5003238349" evidence="1">
    <location>
        <begin position="22"/>
        <end position="199"/>
    </location>
</feature>
<dbReference type="GeneID" id="19251273"/>
<keyword evidence="3" id="KW-1185">Reference proteome</keyword>
<dbReference type="Pfam" id="PF11327">
    <property type="entry name" value="Egh16-like"/>
    <property type="match status" value="1"/>
</dbReference>
<protein>
    <submittedName>
        <fullName evidence="2">Gas1-like protein</fullName>
    </submittedName>
</protein>
<dbReference type="OMA" id="CKFTIAT"/>
<accession>E9EAR4</accession>
<evidence type="ECO:0000256" key="1">
    <source>
        <dbReference type="SAM" id="SignalP"/>
    </source>
</evidence>
<dbReference type="PANTHER" id="PTHR34618:SF1">
    <property type="entry name" value="SECRETED PROTEIN"/>
    <property type="match status" value="1"/>
</dbReference>
<dbReference type="eggNOG" id="ENOG502SPZG">
    <property type="taxonomic scope" value="Eukaryota"/>
</dbReference>
<dbReference type="InterPro" id="IPR021476">
    <property type="entry name" value="Egh16-like"/>
</dbReference>
<evidence type="ECO:0000313" key="2">
    <source>
        <dbReference type="EMBL" id="EFY86948.1"/>
    </source>
</evidence>
<name>E9EAR4_METAQ</name>
<dbReference type="STRING" id="655827.E9EAR4"/>
<evidence type="ECO:0000313" key="3">
    <source>
        <dbReference type="Proteomes" id="UP000002499"/>
    </source>
</evidence>
<keyword evidence="1" id="KW-0732">Signal</keyword>
<feature type="signal peptide" evidence="1">
    <location>
        <begin position="1"/>
        <end position="21"/>
    </location>
</feature>
<sequence length="199" mass="20959">MNAKSLCKFTIATLMTSCASAHCVIVDTIGSASKAHGYGMGANLNARRDGSGTAFQKDTTVFAQFSTAAAKGCGKTHMQADRRVCGAPGYDPVLADLNNDIPSSTERMVSQGAVPAAYPGTLMNITFHQVNQDGAGPFRCIIDEAATGLKWNNLIITTQVPGNRGLNNAAMVRNLMTIELPERLDCRGTFGAAKSVEGK</sequence>
<dbReference type="InParanoid" id="E9EAR4"/>
<proteinExistence type="predicted"/>
<dbReference type="Proteomes" id="UP000002499">
    <property type="component" value="Unassembled WGS sequence"/>
</dbReference>
<dbReference type="OrthoDB" id="3241054at2759"/>
<organism evidence="3">
    <name type="scientific">Metarhizium acridum (strain CQMa 102)</name>
    <dbReference type="NCBI Taxonomy" id="655827"/>
    <lineage>
        <taxon>Eukaryota</taxon>
        <taxon>Fungi</taxon>
        <taxon>Dikarya</taxon>
        <taxon>Ascomycota</taxon>
        <taxon>Pezizomycotina</taxon>
        <taxon>Sordariomycetes</taxon>
        <taxon>Hypocreomycetidae</taxon>
        <taxon>Hypocreales</taxon>
        <taxon>Clavicipitaceae</taxon>
        <taxon>Metarhizium</taxon>
    </lineage>
</organism>
<dbReference type="HOGENOM" id="CLU_047729_5_2_1"/>
<dbReference type="PANTHER" id="PTHR34618">
    <property type="entry name" value="SURFACE PROTEIN MAS1, PUTATIVE-RELATED"/>
    <property type="match status" value="1"/>
</dbReference>
<dbReference type="EMBL" id="GL698535">
    <property type="protein sequence ID" value="EFY86948.1"/>
    <property type="molecule type" value="Genomic_DNA"/>
</dbReference>